<name>A0A383W7Y1_TETOB</name>
<dbReference type="InterPro" id="IPR029058">
    <property type="entry name" value="AB_hydrolase_fold"/>
</dbReference>
<keyword evidence="4" id="KW-1185">Reference proteome</keyword>
<reference evidence="3 4" key="1">
    <citation type="submission" date="2016-10" db="EMBL/GenBank/DDBJ databases">
        <authorList>
            <person name="Cai Z."/>
        </authorList>
    </citation>
    <scope>NUCLEOTIDE SEQUENCE [LARGE SCALE GENOMIC DNA]</scope>
</reference>
<proteinExistence type="predicted"/>
<evidence type="ECO:0000259" key="2">
    <source>
        <dbReference type="Pfam" id="PF12146"/>
    </source>
</evidence>
<dbReference type="SUPFAM" id="SSF53474">
    <property type="entry name" value="alpha/beta-Hydrolases"/>
    <property type="match status" value="1"/>
</dbReference>
<dbReference type="Proteomes" id="UP000256970">
    <property type="component" value="Unassembled WGS sequence"/>
</dbReference>
<evidence type="ECO:0000313" key="4">
    <source>
        <dbReference type="Proteomes" id="UP000256970"/>
    </source>
</evidence>
<feature type="region of interest" description="Disordered" evidence="1">
    <location>
        <begin position="1"/>
        <end position="47"/>
    </location>
</feature>
<accession>A0A383W7Y1</accession>
<feature type="domain" description="Serine aminopeptidase S33" evidence="2">
    <location>
        <begin position="128"/>
        <end position="246"/>
    </location>
</feature>
<gene>
    <name evidence="3" type="ORF">BQ4739_LOCUS13337</name>
</gene>
<dbReference type="Pfam" id="PF12146">
    <property type="entry name" value="Hydrolase_4"/>
    <property type="match status" value="1"/>
</dbReference>
<dbReference type="EMBL" id="FNXT01001186">
    <property type="protein sequence ID" value="SZX73229.1"/>
    <property type="molecule type" value="Genomic_DNA"/>
</dbReference>
<sequence>MSSSSRPAQSSNSNPALPGQQGTAAAAAAAAAEQMPGQRGCLPSMRGPGPWGRMVDGIASRLAFFPPTPPSYTVEEHKDSTGQLYIQPVERGYQRVPSARVHWLQTEQGNRIITAFVPFFDGRGTMARLTILYSHGNAVDLGQMLPVYKDLGRLLRVNVMGYDYTGYGCCSSSGGPSVTATCSDVAAVLSGLETLHGVKRKDVVLYGQSVGSGPTVWLASQRPGVAGVVLHSPMLSGVRVFNPNLKYWPAWADIYPNHLLVKKVDVPLLVLHGTADEVIDVSAGRRLAELAPAAVTPLLAEGFDHQNLEACPEYLPRLKEFLQQLQQ</sequence>
<dbReference type="AlphaFoldDB" id="A0A383W7Y1"/>
<dbReference type="PANTHER" id="PTHR12277">
    <property type="entry name" value="ALPHA/BETA HYDROLASE DOMAIN-CONTAINING PROTEIN"/>
    <property type="match status" value="1"/>
</dbReference>
<dbReference type="PANTHER" id="PTHR12277:SF81">
    <property type="entry name" value="PROTEIN ABHD13"/>
    <property type="match status" value="1"/>
</dbReference>
<evidence type="ECO:0000256" key="1">
    <source>
        <dbReference type="SAM" id="MobiDB-lite"/>
    </source>
</evidence>
<dbReference type="STRING" id="3088.A0A383W7Y1"/>
<organism evidence="3 4">
    <name type="scientific">Tetradesmus obliquus</name>
    <name type="common">Green alga</name>
    <name type="synonym">Acutodesmus obliquus</name>
    <dbReference type="NCBI Taxonomy" id="3088"/>
    <lineage>
        <taxon>Eukaryota</taxon>
        <taxon>Viridiplantae</taxon>
        <taxon>Chlorophyta</taxon>
        <taxon>core chlorophytes</taxon>
        <taxon>Chlorophyceae</taxon>
        <taxon>CS clade</taxon>
        <taxon>Sphaeropleales</taxon>
        <taxon>Scenedesmaceae</taxon>
        <taxon>Tetradesmus</taxon>
    </lineage>
</organism>
<feature type="compositionally biased region" description="Low complexity" evidence="1">
    <location>
        <begin position="1"/>
        <end position="16"/>
    </location>
</feature>
<dbReference type="Gene3D" id="3.40.50.1820">
    <property type="entry name" value="alpha/beta hydrolase"/>
    <property type="match status" value="1"/>
</dbReference>
<evidence type="ECO:0000313" key="3">
    <source>
        <dbReference type="EMBL" id="SZX73229.1"/>
    </source>
</evidence>
<protein>
    <recommendedName>
        <fullName evidence="2">Serine aminopeptidase S33 domain-containing protein</fullName>
    </recommendedName>
</protein>
<dbReference type="InterPro" id="IPR022742">
    <property type="entry name" value="Hydrolase_4"/>
</dbReference>